<proteinExistence type="predicted"/>
<dbReference type="EMBL" id="BNED01000005">
    <property type="protein sequence ID" value="GHI81453.1"/>
    <property type="molecule type" value="Genomic_DNA"/>
</dbReference>
<gene>
    <name evidence="1" type="ORF">Sspor_70140</name>
</gene>
<keyword evidence="2" id="KW-1185">Reference proteome</keyword>
<dbReference type="PANTHER" id="PTHR33361">
    <property type="entry name" value="GLR0591 PROTEIN"/>
    <property type="match status" value="1"/>
</dbReference>
<dbReference type="RefSeq" id="WP_202202586.1">
    <property type="nucleotide sequence ID" value="NZ_BAAATO010000044.1"/>
</dbReference>
<dbReference type="InterPro" id="IPR010281">
    <property type="entry name" value="DUF885"/>
</dbReference>
<comment type="caution">
    <text evidence="1">The sequence shown here is derived from an EMBL/GenBank/DDBJ whole genome shotgun (WGS) entry which is preliminary data.</text>
</comment>
<evidence type="ECO:0008006" key="3">
    <source>
        <dbReference type="Google" id="ProtNLM"/>
    </source>
</evidence>
<dbReference type="Proteomes" id="UP000608522">
    <property type="component" value="Unassembled WGS sequence"/>
</dbReference>
<evidence type="ECO:0000313" key="2">
    <source>
        <dbReference type="Proteomes" id="UP000608522"/>
    </source>
</evidence>
<dbReference type="PANTHER" id="PTHR33361:SF2">
    <property type="entry name" value="DUF885 DOMAIN-CONTAINING PROTEIN"/>
    <property type="match status" value="1"/>
</dbReference>
<organism evidence="1 2">
    <name type="scientific">Streptomyces spororaveus</name>
    <dbReference type="NCBI Taxonomy" id="284039"/>
    <lineage>
        <taxon>Bacteria</taxon>
        <taxon>Bacillati</taxon>
        <taxon>Actinomycetota</taxon>
        <taxon>Actinomycetes</taxon>
        <taxon>Kitasatosporales</taxon>
        <taxon>Streptomycetaceae</taxon>
        <taxon>Streptomyces</taxon>
    </lineage>
</organism>
<sequence length="567" mass="61983">MSETLHNGSAPRLPRQVADAYVDDLIALDPITGTYLGVAASSSKLPDFSPAGRAAVAELIRETLARLDAAESAPGADSDAERRCARLLRERLTAELAVLEADEDLCAVSNIHSPAHSVREIFSLTPSDTDEDWAAIAERLRAVPAAFGGYRESLGLGLERGLYGGPRATATMIGQLTTWAGQDGSEAAFFEGFVSAGPESLRTELDAAAAGATAAVVELRDWMSSVYAPAVEGRPDTVGRERYSRWARFFNGTDLDLEEAYAYGWSEYHRLLAEMKSEAAKILPGAGPWEALKHLDEHGTHIEGVEEVQAWLQGLMDEAIANLDGTHFELAERVREVESRIAPPGGPAAPYYTSPSEDFSRPGRTWLPTMGLTRFPVYDLVSTWYHEGVPGHHLQLAQWTHVADRLSRYQATVGMVSANAEGWALYAERLMDELGYLKDAEQRLGYLDCQMMRAARVIVDIGMHVGLEIPADSPFHPGEKWTVDLAQEFFGLHSGRPADFIESELTRYLSMPGQAIGYKLGERAWLLGRDNARAAHGDSFDLKAWHMAALSQGSLGLDDLVDELSKL</sequence>
<dbReference type="Pfam" id="PF05960">
    <property type="entry name" value="DUF885"/>
    <property type="match status" value="1"/>
</dbReference>
<protein>
    <recommendedName>
        <fullName evidence="3">DUF885 domain-containing protein</fullName>
    </recommendedName>
</protein>
<reference evidence="2" key="1">
    <citation type="submission" date="2023-07" db="EMBL/GenBank/DDBJ databases">
        <title>Whole genome shotgun sequence of Streptomyces spororaveus NBRC 15456.</title>
        <authorList>
            <person name="Komaki H."/>
            <person name="Tamura T."/>
        </authorList>
    </citation>
    <scope>NUCLEOTIDE SEQUENCE [LARGE SCALE GENOMIC DNA]</scope>
    <source>
        <strain evidence="2">NBRC 15456</strain>
    </source>
</reference>
<evidence type="ECO:0000313" key="1">
    <source>
        <dbReference type="EMBL" id="GHI81453.1"/>
    </source>
</evidence>
<name>A0ABQ3TLZ9_9ACTN</name>
<accession>A0ABQ3TLZ9</accession>